<dbReference type="AlphaFoldDB" id="A0A1H8XG71"/>
<gene>
    <name evidence="1" type="ORF">SAMN04489732_107195</name>
</gene>
<dbReference type="RefSeq" id="WP_091618102.1">
    <property type="nucleotide sequence ID" value="NZ_FOEF01000007.1"/>
</dbReference>
<protein>
    <submittedName>
        <fullName evidence="1">Uncharacterized protein</fullName>
    </submittedName>
</protein>
<dbReference type="STRING" id="394193.SAMN04489732_107195"/>
<keyword evidence="2" id="KW-1185">Reference proteome</keyword>
<sequence length="71" mass="7166">MEVLARAVAGQEVHELPSARGWTYILPKADFALGLAVGAGAAAKHLGVTTGEIDRLNDAVLRPGAGSAGCP</sequence>
<organism evidence="1 2">
    <name type="scientific">Amycolatopsis saalfeldensis</name>
    <dbReference type="NCBI Taxonomy" id="394193"/>
    <lineage>
        <taxon>Bacteria</taxon>
        <taxon>Bacillati</taxon>
        <taxon>Actinomycetota</taxon>
        <taxon>Actinomycetes</taxon>
        <taxon>Pseudonocardiales</taxon>
        <taxon>Pseudonocardiaceae</taxon>
        <taxon>Amycolatopsis</taxon>
    </lineage>
</organism>
<reference evidence="1 2" key="1">
    <citation type="submission" date="2016-10" db="EMBL/GenBank/DDBJ databases">
        <authorList>
            <person name="de Groot N.N."/>
        </authorList>
    </citation>
    <scope>NUCLEOTIDE SEQUENCE [LARGE SCALE GENOMIC DNA]</scope>
    <source>
        <strain evidence="1 2">DSM 44993</strain>
    </source>
</reference>
<dbReference type="EMBL" id="FOEF01000007">
    <property type="protein sequence ID" value="SEP38869.1"/>
    <property type="molecule type" value="Genomic_DNA"/>
</dbReference>
<evidence type="ECO:0000313" key="2">
    <source>
        <dbReference type="Proteomes" id="UP000198582"/>
    </source>
</evidence>
<evidence type="ECO:0000313" key="1">
    <source>
        <dbReference type="EMBL" id="SEP38869.1"/>
    </source>
</evidence>
<name>A0A1H8XG71_9PSEU</name>
<dbReference type="Proteomes" id="UP000198582">
    <property type="component" value="Unassembled WGS sequence"/>
</dbReference>
<proteinExistence type="predicted"/>
<accession>A0A1H8XG71</accession>